<dbReference type="PANTHER" id="PTHR45180:SF1">
    <property type="entry name" value="OS01G0307686 PROTEIN"/>
    <property type="match status" value="1"/>
</dbReference>
<dbReference type="SUPFAM" id="SSF53335">
    <property type="entry name" value="S-adenosyl-L-methionine-dependent methyltransferases"/>
    <property type="match status" value="1"/>
</dbReference>
<reference evidence="3" key="1">
    <citation type="submission" date="2024-03" db="EMBL/GenBank/DDBJ databases">
        <title>Chitinophaga horti sp. nov., isolated from garden soil.</title>
        <authorList>
            <person name="Lee D.S."/>
            <person name="Han D.M."/>
            <person name="Baek J.H."/>
            <person name="Choi D.G."/>
            <person name="Jeon J.H."/>
            <person name="Jeon C.O."/>
        </authorList>
    </citation>
    <scope>NUCLEOTIDE SEQUENCE [LARGE SCALE GENOMIC DNA]</scope>
    <source>
        <strain evidence="3">GPA1</strain>
    </source>
</reference>
<keyword evidence="3" id="KW-1185">Reference proteome</keyword>
<proteinExistence type="predicted"/>
<name>A0ABZ2YPD7_9BACT</name>
<keyword evidence="2" id="KW-0808">Transferase</keyword>
<sequence>MKDVFSEQSGDYVKFRPHYPGALFEYLRSIVPATNLAWDCGTGNGQVAEQLAAFFAKVEATDISRQQLDKARPNPHIRYTLQPAEKTDFADGSFDLVTVAQAIHWFDFDAFYKEVNRTLKPGGILAVIGYGLLHITPEIDTVIRQLYVEIVGKYWDRERKYVDENYLTIPFPYPPVPTPYFAHKETWSREHLTGYLSTWSAVQHYMKEEHRDPVALIAEALHAAWGDTPEREVHFPILLRIGQV</sequence>
<dbReference type="PANTHER" id="PTHR45180">
    <property type="entry name" value="OS01G0307686 PROTEIN"/>
    <property type="match status" value="1"/>
</dbReference>
<evidence type="ECO:0000313" key="2">
    <source>
        <dbReference type="EMBL" id="WZN41627.1"/>
    </source>
</evidence>
<keyword evidence="2" id="KW-0489">Methyltransferase</keyword>
<evidence type="ECO:0000259" key="1">
    <source>
        <dbReference type="Pfam" id="PF08241"/>
    </source>
</evidence>
<dbReference type="EMBL" id="CP149822">
    <property type="protein sequence ID" value="WZN41627.1"/>
    <property type="molecule type" value="Genomic_DNA"/>
</dbReference>
<dbReference type="InterPro" id="IPR029063">
    <property type="entry name" value="SAM-dependent_MTases_sf"/>
</dbReference>
<accession>A0ABZ2YPD7</accession>
<protein>
    <submittedName>
        <fullName evidence="2">Class I SAM-dependent methyltransferase</fullName>
    </submittedName>
</protein>
<feature type="domain" description="Methyltransferase type 11" evidence="1">
    <location>
        <begin position="39"/>
        <end position="126"/>
    </location>
</feature>
<dbReference type="GO" id="GO:0032259">
    <property type="term" value="P:methylation"/>
    <property type="evidence" value="ECO:0007669"/>
    <property type="project" value="UniProtKB-KW"/>
</dbReference>
<organism evidence="2 3">
    <name type="scientific">Chitinophaga pollutisoli</name>
    <dbReference type="NCBI Taxonomy" id="3133966"/>
    <lineage>
        <taxon>Bacteria</taxon>
        <taxon>Pseudomonadati</taxon>
        <taxon>Bacteroidota</taxon>
        <taxon>Chitinophagia</taxon>
        <taxon>Chitinophagales</taxon>
        <taxon>Chitinophagaceae</taxon>
        <taxon>Chitinophaga</taxon>
    </lineage>
</organism>
<dbReference type="Proteomes" id="UP001485459">
    <property type="component" value="Chromosome"/>
</dbReference>
<dbReference type="InterPro" id="IPR013216">
    <property type="entry name" value="Methyltransf_11"/>
</dbReference>
<dbReference type="Pfam" id="PF08241">
    <property type="entry name" value="Methyltransf_11"/>
    <property type="match status" value="1"/>
</dbReference>
<dbReference type="Gene3D" id="3.40.50.150">
    <property type="entry name" value="Vaccinia Virus protein VP39"/>
    <property type="match status" value="1"/>
</dbReference>
<gene>
    <name evidence="2" type="ORF">WJU16_01060</name>
</gene>
<evidence type="ECO:0000313" key="3">
    <source>
        <dbReference type="Proteomes" id="UP001485459"/>
    </source>
</evidence>
<dbReference type="GO" id="GO:0008168">
    <property type="term" value="F:methyltransferase activity"/>
    <property type="evidence" value="ECO:0007669"/>
    <property type="project" value="UniProtKB-KW"/>
</dbReference>
<dbReference type="CDD" id="cd02440">
    <property type="entry name" value="AdoMet_MTases"/>
    <property type="match status" value="1"/>
</dbReference>
<dbReference type="RefSeq" id="WP_341836476.1">
    <property type="nucleotide sequence ID" value="NZ_CP149822.1"/>
</dbReference>